<accession>A0A1T4XZF7</accession>
<keyword evidence="3" id="KW-1185">Reference proteome</keyword>
<evidence type="ECO:0000313" key="2">
    <source>
        <dbReference type="EMBL" id="SKA94910.1"/>
    </source>
</evidence>
<reference evidence="3" key="1">
    <citation type="submission" date="2017-02" db="EMBL/GenBank/DDBJ databases">
        <authorList>
            <person name="Varghese N."/>
            <person name="Submissions S."/>
        </authorList>
    </citation>
    <scope>NUCLEOTIDE SEQUENCE [LARGE SCALE GENOMIC DNA]</scope>
    <source>
        <strain evidence="3">ATCC 700200</strain>
    </source>
</reference>
<dbReference type="AlphaFoldDB" id="A0A1T4XZF7"/>
<feature type="compositionally biased region" description="Polar residues" evidence="1">
    <location>
        <begin position="70"/>
        <end position="92"/>
    </location>
</feature>
<feature type="region of interest" description="Disordered" evidence="1">
    <location>
        <begin position="54"/>
        <end position="106"/>
    </location>
</feature>
<organism evidence="2 3">
    <name type="scientific">Prosthecobacter debontii</name>
    <dbReference type="NCBI Taxonomy" id="48467"/>
    <lineage>
        <taxon>Bacteria</taxon>
        <taxon>Pseudomonadati</taxon>
        <taxon>Verrucomicrobiota</taxon>
        <taxon>Verrucomicrobiia</taxon>
        <taxon>Verrucomicrobiales</taxon>
        <taxon>Verrucomicrobiaceae</taxon>
        <taxon>Prosthecobacter</taxon>
    </lineage>
</organism>
<dbReference type="Proteomes" id="UP000190774">
    <property type="component" value="Unassembled WGS sequence"/>
</dbReference>
<sequence>MHSETFDLLPGGGAQWSADLIGPNGRLTRLCKGAKEPDQPPPPTAPFRQDIAAEGEAARRASRKKGIQKTILTQDNDATAPAQTLGRTTQLGVVNPLLTPKNGGEM</sequence>
<dbReference type="EMBL" id="FUYE01000006">
    <property type="protein sequence ID" value="SKA94910.1"/>
    <property type="molecule type" value="Genomic_DNA"/>
</dbReference>
<gene>
    <name evidence="2" type="ORF">SAMN02745166_02239</name>
</gene>
<dbReference type="RefSeq" id="WP_078813443.1">
    <property type="nucleotide sequence ID" value="NZ_FUYE01000006.1"/>
</dbReference>
<protein>
    <submittedName>
        <fullName evidence="2">Uncharacterized protein</fullName>
    </submittedName>
</protein>
<evidence type="ECO:0000256" key="1">
    <source>
        <dbReference type="SAM" id="MobiDB-lite"/>
    </source>
</evidence>
<name>A0A1T4XZF7_9BACT</name>
<proteinExistence type="predicted"/>
<evidence type="ECO:0000313" key="3">
    <source>
        <dbReference type="Proteomes" id="UP000190774"/>
    </source>
</evidence>